<dbReference type="Gene3D" id="3.60.130.30">
    <property type="match status" value="1"/>
</dbReference>
<reference evidence="2 3" key="1">
    <citation type="journal article" date="2024" name="J Genomics">
        <title>Draft genome sequencing and assembly of Favolaschia claudopus CIRM-BRFM 2984 isolated from oak limbs.</title>
        <authorList>
            <person name="Navarro D."/>
            <person name="Drula E."/>
            <person name="Chaduli D."/>
            <person name="Cazenave R."/>
            <person name="Ahrendt S."/>
            <person name="Wang J."/>
            <person name="Lipzen A."/>
            <person name="Daum C."/>
            <person name="Barry K."/>
            <person name="Grigoriev I.V."/>
            <person name="Favel A."/>
            <person name="Rosso M.N."/>
            <person name="Martin F."/>
        </authorList>
    </citation>
    <scope>NUCLEOTIDE SEQUENCE [LARGE SCALE GENOMIC DNA]</scope>
    <source>
        <strain evidence="2 3">CIRM-BRFM 2984</strain>
    </source>
</reference>
<dbReference type="AlphaFoldDB" id="A0AAV9ZUG8"/>
<dbReference type="Proteomes" id="UP001362999">
    <property type="component" value="Unassembled WGS sequence"/>
</dbReference>
<organism evidence="2 3">
    <name type="scientific">Favolaschia claudopus</name>
    <dbReference type="NCBI Taxonomy" id="2862362"/>
    <lineage>
        <taxon>Eukaryota</taxon>
        <taxon>Fungi</taxon>
        <taxon>Dikarya</taxon>
        <taxon>Basidiomycota</taxon>
        <taxon>Agaricomycotina</taxon>
        <taxon>Agaricomycetes</taxon>
        <taxon>Agaricomycetidae</taxon>
        <taxon>Agaricales</taxon>
        <taxon>Marasmiineae</taxon>
        <taxon>Mycenaceae</taxon>
        <taxon>Favolaschia</taxon>
    </lineage>
</organism>
<feature type="region of interest" description="Disordered" evidence="1">
    <location>
        <begin position="360"/>
        <end position="384"/>
    </location>
</feature>
<accession>A0AAV9ZUG8</accession>
<dbReference type="EMBL" id="JAWWNJ010000108">
    <property type="protein sequence ID" value="KAK6992628.1"/>
    <property type="molecule type" value="Genomic_DNA"/>
</dbReference>
<gene>
    <name evidence="2" type="ORF">R3P38DRAFT_3225395</name>
</gene>
<comment type="caution">
    <text evidence="2">The sequence shown here is derived from an EMBL/GenBank/DDBJ whole genome shotgun (WGS) entry which is preliminary data.</text>
</comment>
<evidence type="ECO:0000256" key="1">
    <source>
        <dbReference type="SAM" id="MobiDB-lite"/>
    </source>
</evidence>
<evidence type="ECO:0000313" key="3">
    <source>
        <dbReference type="Proteomes" id="UP001362999"/>
    </source>
</evidence>
<name>A0AAV9ZUG8_9AGAR</name>
<protein>
    <submittedName>
        <fullName evidence="2">Uncharacterized protein</fullName>
    </submittedName>
</protein>
<keyword evidence="3" id="KW-1185">Reference proteome</keyword>
<proteinExistence type="predicted"/>
<evidence type="ECO:0000313" key="2">
    <source>
        <dbReference type="EMBL" id="KAK6992628.1"/>
    </source>
</evidence>
<sequence>MQTALYRRQKTSSKQERTGYAHLALEVPSASVNADKLSQWYSAGTRLIYLAAASSMYILPLIASCELRATLCKQDFVDTVEQLGYLLCCPHNELTTENMLSRDCGEILRTLIIPQMTWVKRMTLESSRTFVVTFPPNSDGVPEEIPFGDIVRMREKLRSFDCNYFRLPAPDDAWRQLEGSLLVPALPLSHFKWDLDESCVAEEIVIRTAFKMENTPCPVNRDNSEAWTALERQRAGAGYVAASLEDLAEKLSVFHASGQKQGESYICIPTEIAEGKVLTIRGQDDKLLLMVITNLAETLPHLRTTALPVFSALYPEEIYPVNSAEPGYSYCAVHKSVYNRYSEQGTGAPDVHPNLVAREGVTKVNHSQRAPRESKETKDEPEESNLTAEFIQLITTVIELHIKKLLPEEYSAIEVWASHLPLNERSAAYPFGGYVINLCISTVGHRDKRDHRFCVVISYCHGEGVGGDLCMYETGLLLRTRPWDVSIFPSCEITHFNMPINGVRISIVLHSDIYGERWVANKNGWENNEDTVLQAVAATVANALT</sequence>